<dbReference type="PATRIC" id="fig|472175.3.peg.413"/>
<evidence type="ECO:0000256" key="6">
    <source>
        <dbReference type="ARBA" id="ARBA00022989"/>
    </source>
</evidence>
<evidence type="ECO:0000256" key="2">
    <source>
        <dbReference type="ARBA" id="ARBA00022448"/>
    </source>
</evidence>
<dbReference type="GO" id="GO:0005886">
    <property type="term" value="C:plasma membrane"/>
    <property type="evidence" value="ECO:0007669"/>
    <property type="project" value="UniProtKB-SubCell"/>
</dbReference>
<feature type="transmembrane region" description="Helical" evidence="9">
    <location>
        <begin position="47"/>
        <end position="64"/>
    </location>
</feature>
<feature type="transmembrane region" description="Helical" evidence="9">
    <location>
        <begin position="12"/>
        <end position="32"/>
    </location>
</feature>
<accession>A0A084U8U7</accession>
<reference evidence="11 12" key="1">
    <citation type="submission" date="2014-05" db="EMBL/GenBank/DDBJ databases">
        <title>Draft Genome Sequence of Nitratireductor basaltis Strain UMTGB225, A Marine Bacterium Isolated from Green Barrel Tunicate.</title>
        <authorList>
            <person name="Gan H.Y."/>
        </authorList>
    </citation>
    <scope>NUCLEOTIDE SEQUENCE [LARGE SCALE GENOMIC DNA]</scope>
    <source>
        <strain evidence="11 12">UMTGB225</strain>
    </source>
</reference>
<evidence type="ECO:0000256" key="3">
    <source>
        <dbReference type="ARBA" id="ARBA00022475"/>
    </source>
</evidence>
<evidence type="ECO:0000256" key="4">
    <source>
        <dbReference type="ARBA" id="ARBA00022519"/>
    </source>
</evidence>
<feature type="transmembrane region" description="Helical" evidence="9">
    <location>
        <begin position="85"/>
        <end position="106"/>
    </location>
</feature>
<sequence length="165" mass="18075">MKSLDKIIGLALRAIAISCLVGLFALLLINVIARSFQLAGLAWFDEIAQGLFAWMVFTGAAALWREHDHFRVEWLDELFANTPMAIVLKIVVSLLSLGFLLVMTRYGWSLTKGSSAVTPLLNLPTSIFYFAIPFSGAIMCAYSVRDLIAAANGFRFVPSGVSNDI</sequence>
<keyword evidence="5 9" id="KW-0812">Transmembrane</keyword>
<comment type="similarity">
    <text evidence="8 9">Belongs to the TRAP transporter small permease family.</text>
</comment>
<evidence type="ECO:0000259" key="10">
    <source>
        <dbReference type="Pfam" id="PF04290"/>
    </source>
</evidence>
<dbReference type="RefSeq" id="WP_036479234.1">
    <property type="nucleotide sequence ID" value="NZ_JMQM01000001.1"/>
</dbReference>
<dbReference type="Pfam" id="PF04290">
    <property type="entry name" value="DctQ"/>
    <property type="match status" value="1"/>
</dbReference>
<evidence type="ECO:0000313" key="11">
    <source>
        <dbReference type="EMBL" id="KFB09383.1"/>
    </source>
</evidence>
<dbReference type="InterPro" id="IPR055348">
    <property type="entry name" value="DctQ"/>
</dbReference>
<evidence type="ECO:0000256" key="9">
    <source>
        <dbReference type="RuleBase" id="RU369079"/>
    </source>
</evidence>
<comment type="subcellular location">
    <subcellularLocation>
        <location evidence="1 9">Cell inner membrane</location>
        <topology evidence="1 9">Multi-pass membrane protein</topology>
    </subcellularLocation>
</comment>
<evidence type="ECO:0000256" key="7">
    <source>
        <dbReference type="ARBA" id="ARBA00023136"/>
    </source>
</evidence>
<keyword evidence="6 9" id="KW-1133">Transmembrane helix</keyword>
<dbReference type="Proteomes" id="UP000053675">
    <property type="component" value="Unassembled WGS sequence"/>
</dbReference>
<organism evidence="11 12">
    <name type="scientific">Nitratireductor basaltis</name>
    <dbReference type="NCBI Taxonomy" id="472175"/>
    <lineage>
        <taxon>Bacteria</taxon>
        <taxon>Pseudomonadati</taxon>
        <taxon>Pseudomonadota</taxon>
        <taxon>Alphaproteobacteria</taxon>
        <taxon>Hyphomicrobiales</taxon>
        <taxon>Phyllobacteriaceae</taxon>
        <taxon>Nitratireductor</taxon>
    </lineage>
</organism>
<feature type="transmembrane region" description="Helical" evidence="9">
    <location>
        <begin position="126"/>
        <end position="144"/>
    </location>
</feature>
<dbReference type="EMBL" id="JMQM01000001">
    <property type="protein sequence ID" value="KFB09383.1"/>
    <property type="molecule type" value="Genomic_DNA"/>
</dbReference>
<keyword evidence="2 9" id="KW-0813">Transport</keyword>
<comment type="subunit">
    <text evidence="9">The complex comprises the extracytoplasmic solute receptor protein and the two transmembrane proteins.</text>
</comment>
<evidence type="ECO:0000256" key="5">
    <source>
        <dbReference type="ARBA" id="ARBA00022692"/>
    </source>
</evidence>
<name>A0A084U8U7_9HYPH</name>
<evidence type="ECO:0000256" key="1">
    <source>
        <dbReference type="ARBA" id="ARBA00004429"/>
    </source>
</evidence>
<evidence type="ECO:0000256" key="8">
    <source>
        <dbReference type="ARBA" id="ARBA00038436"/>
    </source>
</evidence>
<dbReference type="OrthoDB" id="8449485at2"/>
<evidence type="ECO:0000313" key="12">
    <source>
        <dbReference type="Proteomes" id="UP000053675"/>
    </source>
</evidence>
<keyword evidence="7 9" id="KW-0472">Membrane</keyword>
<dbReference type="InterPro" id="IPR007387">
    <property type="entry name" value="TRAP_DctQ"/>
</dbReference>
<protein>
    <recommendedName>
        <fullName evidence="9">TRAP transporter small permease protein</fullName>
    </recommendedName>
</protein>
<keyword evidence="4 9" id="KW-0997">Cell inner membrane</keyword>
<dbReference type="STRING" id="472175.EL18_00398"/>
<dbReference type="eggNOG" id="COG3090">
    <property type="taxonomic scope" value="Bacteria"/>
</dbReference>
<gene>
    <name evidence="11" type="ORF">EL18_00398</name>
</gene>
<dbReference type="GO" id="GO:0022857">
    <property type="term" value="F:transmembrane transporter activity"/>
    <property type="evidence" value="ECO:0007669"/>
    <property type="project" value="UniProtKB-UniRule"/>
</dbReference>
<dbReference type="AlphaFoldDB" id="A0A084U8U7"/>
<keyword evidence="3" id="KW-1003">Cell membrane</keyword>
<keyword evidence="12" id="KW-1185">Reference proteome</keyword>
<dbReference type="PANTHER" id="PTHR35011:SF5">
    <property type="entry name" value="SIALIC ACID TRAP TRANSPORTER SMALL PERMEASE PROTEIN SIAQ"/>
    <property type="match status" value="1"/>
</dbReference>
<feature type="domain" description="Tripartite ATP-independent periplasmic transporters DctQ component" evidence="10">
    <location>
        <begin position="24"/>
        <end position="150"/>
    </location>
</feature>
<comment type="function">
    <text evidence="9">Part of the tripartite ATP-independent periplasmic (TRAP) transport system.</text>
</comment>
<proteinExistence type="inferred from homology"/>
<dbReference type="PANTHER" id="PTHR35011">
    <property type="entry name" value="2,3-DIKETO-L-GULONATE TRAP TRANSPORTER SMALL PERMEASE PROTEIN YIAM"/>
    <property type="match status" value="1"/>
</dbReference>
<dbReference type="GO" id="GO:0015740">
    <property type="term" value="P:C4-dicarboxylate transport"/>
    <property type="evidence" value="ECO:0007669"/>
    <property type="project" value="TreeGrafter"/>
</dbReference>
<comment type="caution">
    <text evidence="11">The sequence shown here is derived from an EMBL/GenBank/DDBJ whole genome shotgun (WGS) entry which is preliminary data.</text>
</comment>